<dbReference type="InterPro" id="IPR002645">
    <property type="entry name" value="STAS_dom"/>
</dbReference>
<dbReference type="Pfam" id="PF01740">
    <property type="entry name" value="STAS"/>
    <property type="match status" value="1"/>
</dbReference>
<organism evidence="3 4">
    <name type="scientific">Amycolatopsis pigmentata</name>
    <dbReference type="NCBI Taxonomy" id="450801"/>
    <lineage>
        <taxon>Bacteria</taxon>
        <taxon>Bacillati</taxon>
        <taxon>Actinomycetota</taxon>
        <taxon>Actinomycetes</taxon>
        <taxon>Pseudonocardiales</taxon>
        <taxon>Pseudonocardiaceae</taxon>
        <taxon>Amycolatopsis</taxon>
    </lineage>
</organism>
<dbReference type="InterPro" id="IPR051932">
    <property type="entry name" value="Bact_StressResp_Reg"/>
</dbReference>
<gene>
    <name evidence="3" type="ORF">ACFSXZ_33330</name>
</gene>
<dbReference type="SUPFAM" id="SSF52091">
    <property type="entry name" value="SpoIIaa-like"/>
    <property type="match status" value="1"/>
</dbReference>
<protein>
    <submittedName>
        <fullName evidence="3">STAS domain-containing protein</fullName>
    </submittedName>
</protein>
<dbReference type="PANTHER" id="PTHR33745:SF3">
    <property type="entry name" value="RSBT CO-ANTAGONIST PROTEIN RSBRC"/>
    <property type="match status" value="1"/>
</dbReference>
<dbReference type="PROSITE" id="PS50801">
    <property type="entry name" value="STAS"/>
    <property type="match status" value="1"/>
</dbReference>
<feature type="domain" description="STAS" evidence="2">
    <location>
        <begin position="165"/>
        <end position="280"/>
    </location>
</feature>
<name>A0ABW5G1N5_9PSEU</name>
<accession>A0ABW5G1N5</accession>
<dbReference type="EMBL" id="JBHUKR010000021">
    <property type="protein sequence ID" value="MFD2421223.1"/>
    <property type="molecule type" value="Genomic_DNA"/>
</dbReference>
<keyword evidence="4" id="KW-1185">Reference proteome</keyword>
<dbReference type="InterPro" id="IPR036513">
    <property type="entry name" value="STAS_dom_sf"/>
</dbReference>
<dbReference type="PANTHER" id="PTHR33745">
    <property type="entry name" value="RSBT ANTAGONIST PROTEIN RSBS-RELATED"/>
    <property type="match status" value="1"/>
</dbReference>
<evidence type="ECO:0000313" key="3">
    <source>
        <dbReference type="EMBL" id="MFD2421223.1"/>
    </source>
</evidence>
<evidence type="ECO:0000259" key="2">
    <source>
        <dbReference type="PROSITE" id="PS50801"/>
    </source>
</evidence>
<dbReference type="Gene3D" id="3.30.750.24">
    <property type="entry name" value="STAS domain"/>
    <property type="match status" value="1"/>
</dbReference>
<dbReference type="RefSeq" id="WP_378269683.1">
    <property type="nucleotide sequence ID" value="NZ_JBHUKR010000021.1"/>
</dbReference>
<dbReference type="Proteomes" id="UP001597417">
    <property type="component" value="Unassembled WGS sequence"/>
</dbReference>
<evidence type="ECO:0000256" key="1">
    <source>
        <dbReference type="ARBA" id="ARBA00022553"/>
    </source>
</evidence>
<keyword evidence="1" id="KW-0597">Phosphoprotein</keyword>
<comment type="caution">
    <text evidence="3">The sequence shown here is derived from an EMBL/GenBank/DDBJ whole genome shotgun (WGS) entry which is preliminary data.</text>
</comment>
<evidence type="ECO:0000313" key="4">
    <source>
        <dbReference type="Proteomes" id="UP001597417"/>
    </source>
</evidence>
<dbReference type="CDD" id="cd07041">
    <property type="entry name" value="STAS_RsbR_RsbS_like"/>
    <property type="match status" value="1"/>
</dbReference>
<reference evidence="4" key="1">
    <citation type="journal article" date="2019" name="Int. J. Syst. Evol. Microbiol.">
        <title>The Global Catalogue of Microorganisms (GCM) 10K type strain sequencing project: providing services to taxonomists for standard genome sequencing and annotation.</title>
        <authorList>
            <consortium name="The Broad Institute Genomics Platform"/>
            <consortium name="The Broad Institute Genome Sequencing Center for Infectious Disease"/>
            <person name="Wu L."/>
            <person name="Ma J."/>
        </authorList>
    </citation>
    <scope>NUCLEOTIDE SEQUENCE [LARGE SCALE GENOMIC DNA]</scope>
    <source>
        <strain evidence="4">CGMCC 4.7645</strain>
    </source>
</reference>
<proteinExistence type="predicted"/>
<sequence>MTTTSERQAMSIVADFLDRRREDLVDEWCRSPFFGAVSQDADQVARDVGEVLTALRQAIASGEEENPDAEAFSDVRALLTALAGQFDRDDVTAETAVKMTALKRPLLRLWHEDAKGGGRDGDVAGEGALLLAGAVDTLRLVLLTTTLSVVKETVATQREQLTELSTPVILMWDGVLAIPLIGTLDSMRSQVATESLLHAILTHRARVAILDITGVETVDTMVAQHLLKTAQAARLMGAECVISGIRPQIATTMVQLGIELGEVVSKARLADAFKYAINKLGLIVTEDAGAAETGLR</sequence>